<evidence type="ECO:0000313" key="1">
    <source>
        <dbReference type="EMBL" id="KAI8546418.1"/>
    </source>
</evidence>
<gene>
    <name evidence="1" type="ORF">RHMOL_Rhmol07G0115600</name>
</gene>
<keyword evidence="2" id="KW-1185">Reference proteome</keyword>
<name>A0ACC0N1J2_RHOML</name>
<dbReference type="Proteomes" id="UP001062846">
    <property type="component" value="Chromosome 7"/>
</dbReference>
<comment type="caution">
    <text evidence="1">The sequence shown here is derived from an EMBL/GenBank/DDBJ whole genome shotgun (WGS) entry which is preliminary data.</text>
</comment>
<organism evidence="1 2">
    <name type="scientific">Rhododendron molle</name>
    <name type="common">Chinese azalea</name>
    <name type="synonym">Azalea mollis</name>
    <dbReference type="NCBI Taxonomy" id="49168"/>
    <lineage>
        <taxon>Eukaryota</taxon>
        <taxon>Viridiplantae</taxon>
        <taxon>Streptophyta</taxon>
        <taxon>Embryophyta</taxon>
        <taxon>Tracheophyta</taxon>
        <taxon>Spermatophyta</taxon>
        <taxon>Magnoliopsida</taxon>
        <taxon>eudicotyledons</taxon>
        <taxon>Gunneridae</taxon>
        <taxon>Pentapetalae</taxon>
        <taxon>asterids</taxon>
        <taxon>Ericales</taxon>
        <taxon>Ericaceae</taxon>
        <taxon>Ericoideae</taxon>
        <taxon>Rhodoreae</taxon>
        <taxon>Rhododendron</taxon>
    </lineage>
</organism>
<protein>
    <submittedName>
        <fullName evidence="1">Uncharacterized protein</fullName>
    </submittedName>
</protein>
<dbReference type="EMBL" id="CM046394">
    <property type="protein sequence ID" value="KAI8546418.1"/>
    <property type="molecule type" value="Genomic_DNA"/>
</dbReference>
<evidence type="ECO:0000313" key="2">
    <source>
        <dbReference type="Proteomes" id="UP001062846"/>
    </source>
</evidence>
<sequence length="642" mass="72686">MGRVQLDSDEEEEIVLSEAEVSKEVGRVVGSKIGELLEVDDRLEGGEQGPFIRVRVRLKVNTPLKRGGNIVCGGGRKVWVDYKYERIQSFCFYCGRVDHEENIRRRFHRTTAIASGDARFSDSYGNSGERGILTENKGGDWRDNQLVELGDNSVISLNGKSHRVGDLFPSESDVNKGNSYDLSKHGKENQGMQPPVNNGPGVNKKTIGLESGAQIEEGIMTQSKDGPVGDVFELEEVTLMDIPIRSSINIGTSSGTPQLIFSSKAEEIGKTRSGKAKSVKGSTAIGGGRGRGRKKGIEESPLVLGKRKTTGVRNPLTVHTLKGLCKLHSPGGVFLAETKNRRYKVEQVCRELGFSNFFVVDPEGTGGGLCFMWKRGITVCVIGSSNYWVDMEVRFEDGKLWRYTGIYASIDMREMRLIWDEVSNFRIQGDVPWVIMGDFNAIVSNEEKRGGNEKDDWELRDFQQFIRSNQLIDVGYVGYPFTWNNKRVGGDNIRIRLDRALASSKWRTDYPDVILRHLKARGSDHCPIILSKSAAEGFPKPRFIFDSRWVKERQCGEIVRRSWGQEIRGSRWFLIQRRLKICRQKLQAWRSRTQLNSRHTIKDLELQLDELEEETVFYGVSYKEKEGRYITVIREMEDEDSS</sequence>
<proteinExistence type="predicted"/>
<reference evidence="1" key="1">
    <citation type="submission" date="2022-02" db="EMBL/GenBank/DDBJ databases">
        <title>Plant Genome Project.</title>
        <authorList>
            <person name="Zhang R.-G."/>
        </authorList>
    </citation>
    <scope>NUCLEOTIDE SEQUENCE</scope>
    <source>
        <strain evidence="1">AT1</strain>
    </source>
</reference>
<accession>A0ACC0N1J2</accession>